<dbReference type="SUPFAM" id="SSF103473">
    <property type="entry name" value="MFS general substrate transporter"/>
    <property type="match status" value="1"/>
</dbReference>
<dbReference type="PROSITE" id="PS00217">
    <property type="entry name" value="SUGAR_TRANSPORT_2"/>
    <property type="match status" value="1"/>
</dbReference>
<accession>A0A380MZ26</accession>
<evidence type="ECO:0000256" key="1">
    <source>
        <dbReference type="ARBA" id="ARBA00004141"/>
    </source>
</evidence>
<protein>
    <submittedName>
        <fullName evidence="7">4-hydroxybenzoate transporter PcaK</fullName>
    </submittedName>
</protein>
<dbReference type="AlphaFoldDB" id="A0A380MZ26"/>
<dbReference type="Proteomes" id="UP000254601">
    <property type="component" value="Unassembled WGS sequence"/>
</dbReference>
<sequence length="438" mass="48223">MSTTLNLQTFLNERGFSPYQWMIFICCFLTAFFDGMDTAVIGYVAPHLLQDWGLEKAQLSPVLSAALFGLAIGALASGPIADRFGRKPVLVVAVLLFSLMCIACAYAQNLSQLEWLRFLTGLGLGAAMPNAITLLSEYCPDDKRSLIVNTMACGFPLGAAIGGFLAAWLIPTFGWRSVFWVCGGTPLLLAIFMLFTLPRSVRYLLSHGKPAIEVWKVLRRISPSLPKETQFVMIERQIENMGEKRGIALVLSRHYLLGSVMLWFAYFFGLIIFYSMVNWLPVLFQEAKMPETLGPRIVGLFALGGLGAIFSGWLMDRFNANKLIAFCAFLTALSVIGIGFALNYRIEVLVAVVLIAGVLQNTMQTSLPALAAAFYPTAGRTTGVSFMLGVGRFGAIAGTFLTGWLISQQLSFTHIFMILSIPSLLVMSCILIKEWFYQ</sequence>
<dbReference type="RefSeq" id="WP_072576298.1">
    <property type="nucleotide sequence ID" value="NZ_LWHB01000062.1"/>
</dbReference>
<evidence type="ECO:0000256" key="4">
    <source>
        <dbReference type="ARBA" id="ARBA00023136"/>
    </source>
</evidence>
<dbReference type="PROSITE" id="PS00216">
    <property type="entry name" value="SUGAR_TRANSPORT_1"/>
    <property type="match status" value="1"/>
</dbReference>
<reference evidence="7 8" key="1">
    <citation type="submission" date="2018-06" db="EMBL/GenBank/DDBJ databases">
        <authorList>
            <consortium name="Pathogen Informatics"/>
            <person name="Doyle S."/>
        </authorList>
    </citation>
    <scope>NUCLEOTIDE SEQUENCE [LARGE SCALE GENOMIC DNA]</scope>
    <source>
        <strain evidence="7 8">NCTC13337</strain>
    </source>
</reference>
<dbReference type="InterPro" id="IPR036259">
    <property type="entry name" value="MFS_trans_sf"/>
</dbReference>
<keyword evidence="3 5" id="KW-1133">Transmembrane helix</keyword>
<feature type="transmembrane region" description="Helical" evidence="5">
    <location>
        <begin position="177"/>
        <end position="197"/>
    </location>
</feature>
<name>A0A380MZ26_9GAMM</name>
<evidence type="ECO:0000313" key="7">
    <source>
        <dbReference type="EMBL" id="SUO97276.1"/>
    </source>
</evidence>
<dbReference type="OrthoDB" id="7066727at2"/>
<proteinExistence type="predicted"/>
<feature type="domain" description="Major facilitator superfamily (MFS) profile" evidence="6">
    <location>
        <begin position="23"/>
        <end position="438"/>
    </location>
</feature>
<dbReference type="PANTHER" id="PTHR23508">
    <property type="entry name" value="CARBOXYLIC ACID TRANSPORTER PROTEIN HOMOLOG"/>
    <property type="match status" value="1"/>
</dbReference>
<feature type="transmembrane region" description="Helical" evidence="5">
    <location>
        <begin position="115"/>
        <end position="135"/>
    </location>
</feature>
<dbReference type="InterPro" id="IPR005829">
    <property type="entry name" value="Sugar_transporter_CS"/>
</dbReference>
<dbReference type="CDD" id="cd17365">
    <property type="entry name" value="MFS_PcaK_like"/>
    <property type="match status" value="1"/>
</dbReference>
<dbReference type="PROSITE" id="PS50850">
    <property type="entry name" value="MFS"/>
    <property type="match status" value="1"/>
</dbReference>
<gene>
    <name evidence="7" type="primary">pcaK</name>
    <name evidence="7" type="ORF">NCTC13337_02331</name>
</gene>
<keyword evidence="2 5" id="KW-0812">Transmembrane</keyword>
<keyword evidence="4 5" id="KW-0472">Membrane</keyword>
<organism evidence="7 8">
    <name type="scientific">Suttonella ornithocola</name>
    <dbReference type="NCBI Taxonomy" id="279832"/>
    <lineage>
        <taxon>Bacteria</taxon>
        <taxon>Pseudomonadati</taxon>
        <taxon>Pseudomonadota</taxon>
        <taxon>Gammaproteobacteria</taxon>
        <taxon>Cardiobacteriales</taxon>
        <taxon>Cardiobacteriaceae</taxon>
        <taxon>Suttonella</taxon>
    </lineage>
</organism>
<evidence type="ECO:0000259" key="6">
    <source>
        <dbReference type="PROSITE" id="PS50850"/>
    </source>
</evidence>
<evidence type="ECO:0000256" key="2">
    <source>
        <dbReference type="ARBA" id="ARBA00022692"/>
    </source>
</evidence>
<dbReference type="PANTHER" id="PTHR23508:SF10">
    <property type="entry name" value="CARBOXYLIC ACID TRANSPORTER PROTEIN HOMOLOG"/>
    <property type="match status" value="1"/>
</dbReference>
<feature type="transmembrane region" description="Helical" evidence="5">
    <location>
        <begin position="323"/>
        <end position="342"/>
    </location>
</feature>
<feature type="transmembrane region" description="Helical" evidence="5">
    <location>
        <begin position="412"/>
        <end position="432"/>
    </location>
</feature>
<evidence type="ECO:0000256" key="5">
    <source>
        <dbReference type="SAM" id="Phobius"/>
    </source>
</evidence>
<dbReference type="Gene3D" id="1.20.1250.20">
    <property type="entry name" value="MFS general substrate transporter like domains"/>
    <property type="match status" value="1"/>
</dbReference>
<dbReference type="EMBL" id="UHIC01000001">
    <property type="protein sequence ID" value="SUO97276.1"/>
    <property type="molecule type" value="Genomic_DNA"/>
</dbReference>
<dbReference type="GO" id="GO:0046943">
    <property type="term" value="F:carboxylic acid transmembrane transporter activity"/>
    <property type="evidence" value="ECO:0007669"/>
    <property type="project" value="TreeGrafter"/>
</dbReference>
<feature type="transmembrane region" description="Helical" evidence="5">
    <location>
        <begin position="255"/>
        <end position="277"/>
    </location>
</feature>
<dbReference type="GO" id="GO:0005886">
    <property type="term" value="C:plasma membrane"/>
    <property type="evidence" value="ECO:0007669"/>
    <property type="project" value="TreeGrafter"/>
</dbReference>
<dbReference type="InterPro" id="IPR011701">
    <property type="entry name" value="MFS"/>
</dbReference>
<dbReference type="Pfam" id="PF07690">
    <property type="entry name" value="MFS_1"/>
    <property type="match status" value="1"/>
</dbReference>
<feature type="transmembrane region" description="Helical" evidence="5">
    <location>
        <begin position="297"/>
        <end position="316"/>
    </location>
</feature>
<dbReference type="InterPro" id="IPR020846">
    <property type="entry name" value="MFS_dom"/>
</dbReference>
<feature type="transmembrane region" description="Helical" evidence="5">
    <location>
        <begin position="147"/>
        <end position="171"/>
    </location>
</feature>
<feature type="transmembrane region" description="Helical" evidence="5">
    <location>
        <begin position="348"/>
        <end position="374"/>
    </location>
</feature>
<feature type="transmembrane region" description="Helical" evidence="5">
    <location>
        <begin position="89"/>
        <end position="109"/>
    </location>
</feature>
<evidence type="ECO:0000313" key="8">
    <source>
        <dbReference type="Proteomes" id="UP000254601"/>
    </source>
</evidence>
<feature type="transmembrane region" description="Helical" evidence="5">
    <location>
        <begin position="386"/>
        <end position="406"/>
    </location>
</feature>
<keyword evidence="8" id="KW-1185">Reference proteome</keyword>
<feature type="transmembrane region" description="Helical" evidence="5">
    <location>
        <begin position="21"/>
        <end position="45"/>
    </location>
</feature>
<evidence type="ECO:0000256" key="3">
    <source>
        <dbReference type="ARBA" id="ARBA00022989"/>
    </source>
</evidence>
<feature type="transmembrane region" description="Helical" evidence="5">
    <location>
        <begin position="57"/>
        <end position="77"/>
    </location>
</feature>
<comment type="subcellular location">
    <subcellularLocation>
        <location evidence="1">Membrane</location>
        <topology evidence="1">Multi-pass membrane protein</topology>
    </subcellularLocation>
</comment>